<comment type="caution">
    <text evidence="2">The sequence shown here is derived from an EMBL/GenBank/DDBJ whole genome shotgun (WGS) entry which is preliminary data.</text>
</comment>
<dbReference type="PANTHER" id="PTHR47618:SF1">
    <property type="entry name" value="BIFUNCTIONAL OLIGORIBONUCLEASE AND PAP PHOSPHATASE NRNA"/>
    <property type="match status" value="1"/>
</dbReference>
<protein>
    <recommendedName>
        <fullName evidence="1">DDH domain-containing protein</fullName>
    </recommendedName>
</protein>
<dbReference type="SUPFAM" id="SSF64182">
    <property type="entry name" value="DHH phosphoesterases"/>
    <property type="match status" value="1"/>
</dbReference>
<dbReference type="InterPro" id="IPR051319">
    <property type="entry name" value="Oligoribo/pAp-PDE_c-di-AMP_PDE"/>
</dbReference>
<dbReference type="InterPro" id="IPR001667">
    <property type="entry name" value="DDH_dom"/>
</dbReference>
<feature type="domain" description="DDH" evidence="1">
    <location>
        <begin position="18"/>
        <end position="207"/>
    </location>
</feature>
<reference evidence="3" key="1">
    <citation type="submission" date="2017-09" db="EMBL/GenBank/DDBJ databases">
        <title>Depth-based differentiation of microbial function through sediment-hosted aquifers and enrichment of novel symbionts in the deep terrestrial subsurface.</title>
        <authorList>
            <person name="Probst A.J."/>
            <person name="Ladd B."/>
            <person name="Jarett J.K."/>
            <person name="Geller-Mcgrath D.E."/>
            <person name="Sieber C.M.K."/>
            <person name="Emerson J.B."/>
            <person name="Anantharaman K."/>
            <person name="Thomas B.C."/>
            <person name="Malmstrom R."/>
            <person name="Stieglmeier M."/>
            <person name="Klingl A."/>
            <person name="Woyke T."/>
            <person name="Ryan C.M."/>
            <person name="Banfield J.F."/>
        </authorList>
    </citation>
    <scope>NUCLEOTIDE SEQUENCE [LARGE SCALE GENOMIC DNA]</scope>
</reference>
<dbReference type="EMBL" id="PEUE01000060">
    <property type="protein sequence ID" value="PIV38366.1"/>
    <property type="molecule type" value="Genomic_DNA"/>
</dbReference>
<organism evidence="2 3">
    <name type="scientific">Candidatus Portnoybacteria bacterium CG02_land_8_20_14_3_00_45_8</name>
    <dbReference type="NCBI Taxonomy" id="1974807"/>
    <lineage>
        <taxon>Bacteria</taxon>
        <taxon>Candidatus Portnoyibacteriota</taxon>
    </lineage>
</organism>
<dbReference type="InterPro" id="IPR038763">
    <property type="entry name" value="DHH_sf"/>
</dbReference>
<dbReference type="Pfam" id="PF01368">
    <property type="entry name" value="DHH"/>
    <property type="match status" value="1"/>
</dbReference>
<sequence length="372" mass="41370">MLSPSQQAIDLLQKSKNILIALPESLNGDSLGSALALANTLKALGKKVEIVAQEPLPEQLLFLADPSRVKNKLAPWRDFIINIDTSQNKISRLRYETGSQTLKIFLSTPQKIEERDIKLEPGAFYYDLIITLDAPDMESLGLIFEAHTELFFNKPILNIDHQAANEYFGEVNLVEPTAAACAEIVSRLIDGLGQAINEETATALLTGLIVKTHSFQNSKTTPQALNLASLLITQGAQQEKIVRSLFKTKPLNRLKLWGRLLGKLDHNEELKTAWLYIAPEDFAATGTSDKDLPFILEETMELLPQLNFCFIFWPDNSGLLWTMAQGRQLENLQKLTLELGGAIKNGKLLLRLPSSDFSASRQTISALLNSFK</sequence>
<evidence type="ECO:0000313" key="3">
    <source>
        <dbReference type="Proteomes" id="UP000229247"/>
    </source>
</evidence>
<dbReference type="Proteomes" id="UP000229247">
    <property type="component" value="Unassembled WGS sequence"/>
</dbReference>
<accession>A0A2M7D5R7</accession>
<dbReference type="Gene3D" id="3.90.1640.10">
    <property type="entry name" value="inorganic pyrophosphatase (n-terminal core)"/>
    <property type="match status" value="2"/>
</dbReference>
<gene>
    <name evidence="2" type="ORF">COS30_02480</name>
</gene>
<evidence type="ECO:0000259" key="1">
    <source>
        <dbReference type="Pfam" id="PF01368"/>
    </source>
</evidence>
<name>A0A2M7D5R7_9BACT</name>
<dbReference type="AlphaFoldDB" id="A0A2M7D5R7"/>
<evidence type="ECO:0000313" key="2">
    <source>
        <dbReference type="EMBL" id="PIV38366.1"/>
    </source>
</evidence>
<dbReference type="PANTHER" id="PTHR47618">
    <property type="entry name" value="BIFUNCTIONAL OLIGORIBONUCLEASE AND PAP PHOSPHATASE NRNA"/>
    <property type="match status" value="1"/>
</dbReference>
<proteinExistence type="predicted"/>